<evidence type="ECO:0000313" key="2">
    <source>
        <dbReference type="EMBL" id="SDJ29913.1"/>
    </source>
</evidence>
<dbReference type="EMBL" id="FNDN01000022">
    <property type="protein sequence ID" value="SDJ29913.1"/>
    <property type="molecule type" value="Genomic_DNA"/>
</dbReference>
<protein>
    <recommendedName>
        <fullName evidence="4">Secreted protein</fullName>
    </recommendedName>
</protein>
<keyword evidence="1" id="KW-0732">Signal</keyword>
<evidence type="ECO:0000256" key="1">
    <source>
        <dbReference type="SAM" id="SignalP"/>
    </source>
</evidence>
<evidence type="ECO:0008006" key="4">
    <source>
        <dbReference type="Google" id="ProtNLM"/>
    </source>
</evidence>
<dbReference type="Proteomes" id="UP000183263">
    <property type="component" value="Unassembled WGS sequence"/>
</dbReference>
<organism evidence="2 3">
    <name type="scientific">Rhodococcus triatomae</name>
    <dbReference type="NCBI Taxonomy" id="300028"/>
    <lineage>
        <taxon>Bacteria</taxon>
        <taxon>Bacillati</taxon>
        <taxon>Actinomycetota</taxon>
        <taxon>Actinomycetes</taxon>
        <taxon>Mycobacteriales</taxon>
        <taxon>Nocardiaceae</taxon>
        <taxon>Rhodococcus</taxon>
    </lineage>
</organism>
<gene>
    <name evidence="2" type="ORF">SAMN05444695_12226</name>
</gene>
<accession>A0A1G8SL84</accession>
<name>A0A1G8SL84_9NOCA</name>
<sequence>MRLVIRAFTLLTTPVTVRRIGTLAVSGALLAMSGLMAASATAAAEVPETAAPQSCVIDENDRAATVDTLLHRCTSEEIIGLFEAAPVGVAPEGTLTITLLPVYQLDGRIIGYDNAQKLSTAQNRLGDSLTFTTGPSGEPWVYKDYVWGRDAGGPVVPGTSRIDGKPAWTADFSRDFGGIPISVHEYRQLTPDVWIGRDIGGVSSARANGPTGGAIVLS</sequence>
<proteinExistence type="predicted"/>
<keyword evidence="3" id="KW-1185">Reference proteome</keyword>
<evidence type="ECO:0000313" key="3">
    <source>
        <dbReference type="Proteomes" id="UP000183263"/>
    </source>
</evidence>
<feature type="signal peptide" evidence="1">
    <location>
        <begin position="1"/>
        <end position="37"/>
    </location>
</feature>
<reference evidence="2 3" key="1">
    <citation type="submission" date="2016-10" db="EMBL/GenBank/DDBJ databases">
        <authorList>
            <person name="de Groot N.N."/>
        </authorList>
    </citation>
    <scope>NUCLEOTIDE SEQUENCE [LARGE SCALE GENOMIC DNA]</scope>
    <source>
        <strain evidence="2 3">DSM 44892</strain>
    </source>
</reference>
<feature type="chain" id="PRO_5010172341" description="Secreted protein" evidence="1">
    <location>
        <begin position="38"/>
        <end position="218"/>
    </location>
</feature>
<dbReference type="AlphaFoldDB" id="A0A1G8SL84"/>